<dbReference type="PANTHER" id="PTHR12153:SF15">
    <property type="entry name" value="PROTEIN ADENYLYLTRANSFERASE SELO, MITOCHONDRIAL"/>
    <property type="match status" value="1"/>
</dbReference>
<evidence type="ECO:0000256" key="1">
    <source>
        <dbReference type="ARBA" id="ARBA00001946"/>
    </source>
</evidence>
<keyword evidence="8" id="KW-0460">Magnesium</keyword>
<keyword evidence="3" id="KW-0808">Transferase</keyword>
<comment type="cofactor">
    <cofactor evidence="1">
        <name>Mg(2+)</name>
        <dbReference type="ChEBI" id="CHEBI:18420"/>
    </cofactor>
</comment>
<evidence type="ECO:0000256" key="6">
    <source>
        <dbReference type="ARBA" id="ARBA00022741"/>
    </source>
</evidence>
<protein>
    <recommendedName>
        <fullName evidence="9">Selenoprotein O</fullName>
    </recommendedName>
</protein>
<dbReference type="EMBL" id="LDAU01000157">
    <property type="protein sequence ID" value="KRX02170.1"/>
    <property type="molecule type" value="Genomic_DNA"/>
</dbReference>
<keyword evidence="6" id="KW-0547">Nucleotide-binding</keyword>
<dbReference type="HAMAP" id="MF_00692">
    <property type="entry name" value="SelO"/>
    <property type="match status" value="1"/>
</dbReference>
<comment type="caution">
    <text evidence="10">The sequence shown here is derived from an EMBL/GenBank/DDBJ whole genome shotgun (WGS) entry which is preliminary data.</text>
</comment>
<gene>
    <name evidence="10" type="ORF">PPERSA_06365</name>
</gene>
<evidence type="ECO:0000256" key="9">
    <source>
        <dbReference type="ARBA" id="ARBA00031547"/>
    </source>
</evidence>
<dbReference type="Pfam" id="PF02696">
    <property type="entry name" value="SelO"/>
    <property type="match status" value="1"/>
</dbReference>
<dbReference type="NCBIfam" id="NF000658">
    <property type="entry name" value="PRK00029.1"/>
    <property type="match status" value="1"/>
</dbReference>
<evidence type="ECO:0000313" key="10">
    <source>
        <dbReference type="EMBL" id="KRX02170.1"/>
    </source>
</evidence>
<keyword evidence="11" id="KW-1185">Reference proteome</keyword>
<accession>A0A0V0QJ95</accession>
<reference evidence="10 11" key="1">
    <citation type="journal article" date="2015" name="Sci. Rep.">
        <title>Genome of the facultative scuticociliatosis pathogen Pseudocohnilembus persalinus provides insight into its virulence through horizontal gene transfer.</title>
        <authorList>
            <person name="Xiong J."/>
            <person name="Wang G."/>
            <person name="Cheng J."/>
            <person name="Tian M."/>
            <person name="Pan X."/>
            <person name="Warren A."/>
            <person name="Jiang C."/>
            <person name="Yuan D."/>
            <person name="Miao W."/>
        </authorList>
    </citation>
    <scope>NUCLEOTIDE SEQUENCE [LARGE SCALE GENOMIC DNA]</scope>
    <source>
        <strain evidence="10">36N120E</strain>
    </source>
</reference>
<evidence type="ECO:0000256" key="2">
    <source>
        <dbReference type="ARBA" id="ARBA00009747"/>
    </source>
</evidence>
<proteinExistence type="inferred from homology"/>
<dbReference type="AlphaFoldDB" id="A0A0V0QJ95"/>
<dbReference type="OMA" id="LCVTXSS"/>
<keyword evidence="7" id="KW-0067">ATP-binding</keyword>
<evidence type="ECO:0000313" key="11">
    <source>
        <dbReference type="Proteomes" id="UP000054937"/>
    </source>
</evidence>
<dbReference type="GO" id="GO:0046872">
    <property type="term" value="F:metal ion binding"/>
    <property type="evidence" value="ECO:0007669"/>
    <property type="project" value="UniProtKB-KW"/>
</dbReference>
<comment type="similarity">
    <text evidence="2">Belongs to the SELO family.</text>
</comment>
<evidence type="ECO:0000256" key="7">
    <source>
        <dbReference type="ARBA" id="ARBA00022840"/>
    </source>
</evidence>
<dbReference type="Proteomes" id="UP000054937">
    <property type="component" value="Unassembled WGS sequence"/>
</dbReference>
<name>A0A0V0QJ95_PSEPJ</name>
<dbReference type="OrthoDB" id="10254721at2759"/>
<keyword evidence="5" id="KW-0479">Metal-binding</keyword>
<evidence type="ECO:0000256" key="5">
    <source>
        <dbReference type="ARBA" id="ARBA00022723"/>
    </source>
</evidence>
<dbReference type="GO" id="GO:0016779">
    <property type="term" value="F:nucleotidyltransferase activity"/>
    <property type="evidence" value="ECO:0007669"/>
    <property type="project" value="UniProtKB-KW"/>
</dbReference>
<evidence type="ECO:0000256" key="8">
    <source>
        <dbReference type="ARBA" id="ARBA00022842"/>
    </source>
</evidence>
<organism evidence="10 11">
    <name type="scientific">Pseudocohnilembus persalinus</name>
    <name type="common">Ciliate</name>
    <dbReference type="NCBI Taxonomy" id="266149"/>
    <lineage>
        <taxon>Eukaryota</taxon>
        <taxon>Sar</taxon>
        <taxon>Alveolata</taxon>
        <taxon>Ciliophora</taxon>
        <taxon>Intramacronucleata</taxon>
        <taxon>Oligohymenophorea</taxon>
        <taxon>Scuticociliatia</taxon>
        <taxon>Philasterida</taxon>
        <taxon>Pseudocohnilembidae</taxon>
        <taxon>Pseudocohnilembus</taxon>
    </lineage>
</organism>
<dbReference type="GO" id="GO:0005524">
    <property type="term" value="F:ATP binding"/>
    <property type="evidence" value="ECO:0007669"/>
    <property type="project" value="UniProtKB-KW"/>
</dbReference>
<sequence length="624" mass="72812">MEQLSSFNSLQFQNTAFNNLPVDKEVDNTQRQVRGFFFTRTKTKVRKNPQIASLSKSALELLDLDKEKIKQEKESIEILAGNVSPKDGITIANCYCGFQFGNWAGQLGDGRAHILGDIKNKSGELWELQLKGSGQTAFSRFADGNAVIRSSVREYLCSEAMHYLGIPTTRAASLIVTDDLCQRDKLYTGNVIQERCAVVLRLSPTFLRFGSFQVCLTEEYNPGPSAMLEKEMIPKLLDYTIKYHYNHIWEQYKEVNQSEKYEDKQKMYAQFYYELVKKTAELVAKWQSVGFVHGVLNTDNMSVLGLTIDYGPFEFIDHFNKQHISNHSDKTGRYCYEQQPEVCKWNLSKLAEALHPILSVQDSKTILNQNYEKYFNQEYMRLFRRKLGLQTDMDKDINLIDYLFEIMDENMSEFTNTFLLLNEIELKENEKEKDEQIQQYVKKLNELSPQKEYLLEKKKPIAGLNQLFALQKIGIQQPEQLELYGLDLDFVEKQILKAQAYEELKDLEQQQLDTVFKENWEQWLSKYYERIEEDKDNIIDKKQLSLKEFNENRKKIMENQNPKIILKNYIAEEIIKDVEKNDFKSLNQLLSLLEKPFAKNDDICLFNKKVTPSWAQGLCVSCSS</sequence>
<evidence type="ECO:0000256" key="3">
    <source>
        <dbReference type="ARBA" id="ARBA00022679"/>
    </source>
</evidence>
<dbReference type="InParanoid" id="A0A0V0QJ95"/>
<dbReference type="InterPro" id="IPR003846">
    <property type="entry name" value="SelO"/>
</dbReference>
<dbReference type="PANTHER" id="PTHR12153">
    <property type="entry name" value="SELENOPROTEIN O"/>
    <property type="match status" value="1"/>
</dbReference>
<evidence type="ECO:0000256" key="4">
    <source>
        <dbReference type="ARBA" id="ARBA00022695"/>
    </source>
</evidence>
<keyword evidence="4" id="KW-0548">Nucleotidyltransferase</keyword>